<evidence type="ECO:0000256" key="2">
    <source>
        <dbReference type="ARBA" id="ARBA00022490"/>
    </source>
</evidence>
<organism evidence="14">
    <name type="scientific">candidate division TA06 bacterium ADurb.Bin417</name>
    <dbReference type="NCBI Taxonomy" id="1852828"/>
    <lineage>
        <taxon>Bacteria</taxon>
        <taxon>Bacteria division TA06</taxon>
    </lineage>
</organism>
<dbReference type="Proteomes" id="UP000485484">
    <property type="component" value="Unassembled WGS sequence"/>
</dbReference>
<name>A0A1V5MKX7_UNCT6</name>
<dbReference type="InterPro" id="IPR002301">
    <property type="entry name" value="Ile-tRNA-ligase"/>
</dbReference>
<dbReference type="GO" id="GO:0006428">
    <property type="term" value="P:isoleucyl-tRNA aminoacylation"/>
    <property type="evidence" value="ECO:0007669"/>
    <property type="project" value="UniProtKB-UniRule"/>
</dbReference>
<feature type="domain" description="Zinc finger FPG/IleRS-type" evidence="12">
    <location>
        <begin position="883"/>
        <end position="909"/>
    </location>
</feature>
<evidence type="ECO:0000259" key="13">
    <source>
        <dbReference type="Pfam" id="PF08264"/>
    </source>
</evidence>
<accession>A0A1V5MKX7</accession>
<comment type="catalytic activity">
    <reaction evidence="9 10">
        <text>tRNA(Ile) + L-isoleucine + ATP = L-isoleucyl-tRNA(Ile) + AMP + diphosphate</text>
        <dbReference type="Rhea" id="RHEA:11060"/>
        <dbReference type="Rhea" id="RHEA-COMP:9666"/>
        <dbReference type="Rhea" id="RHEA-COMP:9695"/>
        <dbReference type="ChEBI" id="CHEBI:30616"/>
        <dbReference type="ChEBI" id="CHEBI:33019"/>
        <dbReference type="ChEBI" id="CHEBI:58045"/>
        <dbReference type="ChEBI" id="CHEBI:78442"/>
        <dbReference type="ChEBI" id="CHEBI:78528"/>
        <dbReference type="ChEBI" id="CHEBI:456215"/>
        <dbReference type="EC" id="6.1.1.5"/>
    </reaction>
</comment>
<dbReference type="Gene3D" id="3.90.740.10">
    <property type="entry name" value="Valyl/Leucyl/Isoleucyl-tRNA synthetase, editing domain"/>
    <property type="match status" value="1"/>
</dbReference>
<keyword evidence="10" id="KW-0479">Metal-binding</keyword>
<evidence type="ECO:0000259" key="12">
    <source>
        <dbReference type="Pfam" id="PF06827"/>
    </source>
</evidence>
<evidence type="ECO:0000256" key="8">
    <source>
        <dbReference type="ARBA" id="ARBA00025217"/>
    </source>
</evidence>
<evidence type="ECO:0000313" key="14">
    <source>
        <dbReference type="EMBL" id="OPZ93927.1"/>
    </source>
</evidence>
<comment type="cofactor">
    <cofactor evidence="10">
        <name>Zn(2+)</name>
        <dbReference type="ChEBI" id="CHEBI:29105"/>
    </cofactor>
    <text evidence="10">Binds 1 zinc ion per subunit.</text>
</comment>
<dbReference type="HAMAP" id="MF_02002">
    <property type="entry name" value="Ile_tRNA_synth_type1"/>
    <property type="match status" value="1"/>
</dbReference>
<dbReference type="PRINTS" id="PR00984">
    <property type="entry name" value="TRNASYNTHILE"/>
</dbReference>
<dbReference type="CDD" id="cd07960">
    <property type="entry name" value="Anticodon_Ia_Ile_BEm"/>
    <property type="match status" value="1"/>
</dbReference>
<feature type="binding site" evidence="10">
    <location>
        <position position="887"/>
    </location>
    <ligand>
        <name>Zn(2+)</name>
        <dbReference type="ChEBI" id="CHEBI:29105"/>
    </ligand>
</feature>
<reference evidence="14" key="1">
    <citation type="submission" date="2017-02" db="EMBL/GenBank/DDBJ databases">
        <title>Delving into the versatile metabolic prowess of the omnipresent phylum Bacteroidetes.</title>
        <authorList>
            <person name="Nobu M.K."/>
            <person name="Mei R."/>
            <person name="Narihiro T."/>
            <person name="Kuroda K."/>
            <person name="Liu W.-T."/>
        </authorList>
    </citation>
    <scope>NUCLEOTIDE SEQUENCE</scope>
    <source>
        <strain evidence="14">ADurb.Bin417</strain>
    </source>
</reference>
<feature type="binding site" evidence="10">
    <location>
        <position position="907"/>
    </location>
    <ligand>
        <name>Zn(2+)</name>
        <dbReference type="ChEBI" id="CHEBI:29105"/>
    </ligand>
</feature>
<dbReference type="EC" id="6.1.1.5" evidence="10"/>
<feature type="binding site" evidence="10">
    <location>
        <position position="599"/>
    </location>
    <ligand>
        <name>ATP</name>
        <dbReference type="ChEBI" id="CHEBI:30616"/>
    </ligand>
</feature>
<keyword evidence="10" id="KW-0862">Zinc</keyword>
<keyword evidence="3 10" id="KW-0436">Ligase</keyword>
<dbReference type="Pfam" id="PF08264">
    <property type="entry name" value="Anticodon_1"/>
    <property type="match status" value="1"/>
</dbReference>
<dbReference type="GO" id="GO:0002161">
    <property type="term" value="F:aminoacyl-tRNA deacylase activity"/>
    <property type="evidence" value="ECO:0007669"/>
    <property type="project" value="InterPro"/>
</dbReference>
<proteinExistence type="inferred from homology"/>
<dbReference type="AlphaFoldDB" id="A0A1V5MKX7"/>
<comment type="domain">
    <text evidence="10">IleRS has two distinct active sites: one for aminoacylation and one for editing. The misactivated valine is translocated from the active site to the editing site, which sterically excludes the correctly activated isoleucine. The single editing site contains two valyl binding pockets, one specific for each substrate (Val-AMP or Val-tRNA(Ile)).</text>
</comment>
<dbReference type="GO" id="GO:0005829">
    <property type="term" value="C:cytosol"/>
    <property type="evidence" value="ECO:0007669"/>
    <property type="project" value="TreeGrafter"/>
</dbReference>
<keyword evidence="4 10" id="KW-0547">Nucleotide-binding</keyword>
<comment type="subcellular location">
    <subcellularLocation>
        <location evidence="10">Cytoplasm</location>
    </subcellularLocation>
</comment>
<dbReference type="InterPro" id="IPR050081">
    <property type="entry name" value="Ile-tRNA_ligase"/>
</dbReference>
<feature type="binding site" evidence="10">
    <location>
        <position position="884"/>
    </location>
    <ligand>
        <name>Zn(2+)</name>
        <dbReference type="ChEBI" id="CHEBI:29105"/>
    </ligand>
</feature>
<dbReference type="PANTHER" id="PTHR42765:SF1">
    <property type="entry name" value="ISOLEUCINE--TRNA LIGASE, MITOCHONDRIAL"/>
    <property type="match status" value="1"/>
</dbReference>
<protein>
    <recommendedName>
        <fullName evidence="10">Isoleucine--tRNA ligase</fullName>
        <ecNumber evidence="10">6.1.1.5</ecNumber>
    </recommendedName>
    <alternativeName>
        <fullName evidence="10">Isoleucyl-tRNA synthetase</fullName>
        <shortName evidence="10">IleRS</shortName>
    </alternativeName>
</protein>
<dbReference type="GO" id="GO:0005524">
    <property type="term" value="F:ATP binding"/>
    <property type="evidence" value="ECO:0007669"/>
    <property type="project" value="UniProtKB-UniRule"/>
</dbReference>
<gene>
    <name evidence="14" type="primary">ileS_1</name>
    <name evidence="10" type="synonym">ileS</name>
    <name evidence="14" type="ORF">BWY73_00025</name>
</gene>
<dbReference type="InterPro" id="IPR009008">
    <property type="entry name" value="Val/Leu/Ile-tRNA-synth_edit"/>
</dbReference>
<evidence type="ECO:0000256" key="7">
    <source>
        <dbReference type="ARBA" id="ARBA00023146"/>
    </source>
</evidence>
<dbReference type="Pfam" id="PF06827">
    <property type="entry name" value="zf-FPG_IleRS"/>
    <property type="match status" value="1"/>
</dbReference>
<comment type="function">
    <text evidence="8 10">Catalyzes the attachment of isoleucine to tRNA(Ile). As IleRS can inadvertently accommodate and process structurally similar amino acids such as valine, to avoid such errors it has two additional distinct tRNA(Ile)-dependent editing activities. One activity is designated as 'pretransfer' editing and involves the hydrolysis of activated Val-AMP. The other activity is designated 'posttransfer' editing and involves deacylation of mischarged Val-tRNA(Ile).</text>
</comment>
<evidence type="ECO:0000256" key="10">
    <source>
        <dbReference type="HAMAP-Rule" id="MF_02002"/>
    </source>
</evidence>
<dbReference type="Gene3D" id="3.40.50.620">
    <property type="entry name" value="HUPs"/>
    <property type="match status" value="2"/>
</dbReference>
<dbReference type="SUPFAM" id="SSF47323">
    <property type="entry name" value="Anticodon-binding domain of a subclass of class I aminoacyl-tRNA synthetases"/>
    <property type="match status" value="1"/>
</dbReference>
<dbReference type="InterPro" id="IPR033708">
    <property type="entry name" value="Anticodon_Ile_BEm"/>
</dbReference>
<dbReference type="PROSITE" id="PS00178">
    <property type="entry name" value="AA_TRNA_LIGASE_I"/>
    <property type="match status" value="1"/>
</dbReference>
<evidence type="ECO:0000256" key="9">
    <source>
        <dbReference type="ARBA" id="ARBA00048359"/>
    </source>
</evidence>
<dbReference type="Pfam" id="PF00133">
    <property type="entry name" value="tRNA-synt_1"/>
    <property type="match status" value="1"/>
</dbReference>
<dbReference type="GO" id="GO:0008270">
    <property type="term" value="F:zinc ion binding"/>
    <property type="evidence" value="ECO:0007669"/>
    <property type="project" value="UniProtKB-UniRule"/>
</dbReference>
<sequence>MDYRKTVNLPRTDFPMRANLVGREPEILRFWSERRTFELMAERRSRRRFVLHDGPPYANGHIHLGTAFNKILKDMVVRSQHKSGAEVPFRPGWDCHGMPIEHQILGRSGRRKGEVDQKVFRREAADYARRFLDIQRKEFQRLGVYGDWSHPYLTLAPEYEAREVRIFARLALDGYIYRGKRPIYWCCNCETALAEAEIEYQDLPSDSIYLLFPVASDPDRVFKNPANVYFLVWTTTPWTLPANVALIVHPGLDYRLVEFEGKELLLAENLVETVFGRLGKKAVRLETRLKGDRLTRLTARHPFLDRPSVVVSADFVSAEDGSGVVHSAPGHGEEDFLVGREHNLPILSPVDETGRFTAEVADWAGQSVWEANPKIIERLRERGRLLLAETVTHSYPTCWRCKKPVIFRATEQWFLNIDHQDLRRRLKAAAADISFLPSESRNRLEGMLETRPDWCLSRQRHWGVPVPILFCRACRKPLMEQAVFDRVAAVFEAEGSDAWFEKGPDYFVPEGVACGCGGRDFVQEKDILDVWFDSGTSWAGVLEPDGLHPADLYLEGSDQHRGWFQTSLITSVATRGVPPFRAVLTHGFLVDEAGRKMSKSLGNVITPADVLKEFGADILRLWAAGQDYRNDAKASLSLLTQVSGQYRTLRNTVRFILGNLADFDPAADALERDKLRPVDRWILAELAELSAGVVDQYRQFSLHRASAQLYDFCNLTLSAFYLDILKDRLYTCAPDSDARRSAQTALYLVVRQLINLLAPVLVFTCEEAWRYLPHRPGDPESVHLLDFEDLDGYRDQPLRDDFGILLEARRQVLREVEPVRAQGLIGSSLQARVEIAAAADILPVLRRFEAALPELLIVSEVILVESPDPALTRISVRPTAWSKCPRCWVYSPDLGAAAAESEVCPKCAQALARLGRDGQASPAA</sequence>
<dbReference type="EMBL" id="MWAK01000002">
    <property type="protein sequence ID" value="OPZ93927.1"/>
    <property type="molecule type" value="Genomic_DNA"/>
</dbReference>
<dbReference type="PANTHER" id="PTHR42765">
    <property type="entry name" value="SOLEUCYL-TRNA SYNTHETASE"/>
    <property type="match status" value="1"/>
</dbReference>
<dbReference type="InterPro" id="IPR014729">
    <property type="entry name" value="Rossmann-like_a/b/a_fold"/>
</dbReference>
<feature type="binding site" evidence="10">
    <location>
        <position position="555"/>
    </location>
    <ligand>
        <name>L-isoleucyl-5'-AMP</name>
        <dbReference type="ChEBI" id="CHEBI:178002"/>
    </ligand>
</feature>
<evidence type="ECO:0000259" key="11">
    <source>
        <dbReference type="Pfam" id="PF00133"/>
    </source>
</evidence>
<dbReference type="InterPro" id="IPR013155">
    <property type="entry name" value="M/V/L/I-tRNA-synth_anticd-bd"/>
</dbReference>
<keyword evidence="6 10" id="KW-0648">Protein biosynthesis</keyword>
<comment type="subunit">
    <text evidence="10">Monomer.</text>
</comment>
<feature type="domain" description="Aminoacyl-tRNA synthetase class Ia" evidence="11">
    <location>
        <begin position="27"/>
        <end position="633"/>
    </location>
</feature>
<dbReference type="CDD" id="cd00818">
    <property type="entry name" value="IleRS_core"/>
    <property type="match status" value="1"/>
</dbReference>
<evidence type="ECO:0000256" key="6">
    <source>
        <dbReference type="ARBA" id="ARBA00022917"/>
    </source>
</evidence>
<dbReference type="GO" id="GO:0000049">
    <property type="term" value="F:tRNA binding"/>
    <property type="evidence" value="ECO:0007669"/>
    <property type="project" value="InterPro"/>
</dbReference>
<dbReference type="InterPro" id="IPR010663">
    <property type="entry name" value="Znf_FPG/IleRS"/>
</dbReference>
<dbReference type="InterPro" id="IPR009080">
    <property type="entry name" value="tRNAsynth_Ia_anticodon-bd"/>
</dbReference>
<feature type="binding site" evidence="10">
    <location>
        <position position="904"/>
    </location>
    <ligand>
        <name>Zn(2+)</name>
        <dbReference type="ChEBI" id="CHEBI:29105"/>
    </ligand>
</feature>
<dbReference type="Gene3D" id="1.10.10.830">
    <property type="entry name" value="Ile-tRNA synthetase CP2 domain-like"/>
    <property type="match status" value="1"/>
</dbReference>
<evidence type="ECO:0000256" key="1">
    <source>
        <dbReference type="ARBA" id="ARBA00006887"/>
    </source>
</evidence>
<feature type="short sequence motif" description="'HIGH' region" evidence="10">
    <location>
        <begin position="56"/>
        <end position="66"/>
    </location>
</feature>
<dbReference type="InterPro" id="IPR002300">
    <property type="entry name" value="aa-tRNA-synth_Ia"/>
</dbReference>
<dbReference type="Gene3D" id="1.10.730.20">
    <property type="match status" value="1"/>
</dbReference>
<feature type="domain" description="Methionyl/Valyl/Leucyl/Isoleucyl-tRNA synthetase anticodon-binding" evidence="13">
    <location>
        <begin position="679"/>
        <end position="835"/>
    </location>
</feature>
<comment type="caution">
    <text evidence="14">The sequence shown here is derived from an EMBL/GenBank/DDBJ whole genome shotgun (WGS) entry which is preliminary data.</text>
</comment>
<dbReference type="NCBIfam" id="TIGR00392">
    <property type="entry name" value="ileS"/>
    <property type="match status" value="1"/>
</dbReference>
<dbReference type="InterPro" id="IPR001412">
    <property type="entry name" value="aa-tRNA-synth_I_CS"/>
</dbReference>
<keyword evidence="2 10" id="KW-0963">Cytoplasm</keyword>
<keyword evidence="5 10" id="KW-0067">ATP-binding</keyword>
<comment type="similarity">
    <text evidence="1 10">Belongs to the class-I aminoacyl-tRNA synthetase family. IleS type 1 subfamily.</text>
</comment>
<dbReference type="InterPro" id="IPR023585">
    <property type="entry name" value="Ile-tRNA-ligase_type1"/>
</dbReference>
<evidence type="ECO:0000256" key="4">
    <source>
        <dbReference type="ARBA" id="ARBA00022741"/>
    </source>
</evidence>
<feature type="short sequence motif" description="'KMSKS' region" evidence="10">
    <location>
        <begin position="596"/>
        <end position="600"/>
    </location>
</feature>
<evidence type="ECO:0000256" key="3">
    <source>
        <dbReference type="ARBA" id="ARBA00022598"/>
    </source>
</evidence>
<dbReference type="SUPFAM" id="SSF52374">
    <property type="entry name" value="Nucleotidylyl transferase"/>
    <property type="match status" value="1"/>
</dbReference>
<dbReference type="GO" id="GO:0004822">
    <property type="term" value="F:isoleucine-tRNA ligase activity"/>
    <property type="evidence" value="ECO:0007669"/>
    <property type="project" value="UniProtKB-UniRule"/>
</dbReference>
<dbReference type="SUPFAM" id="SSF50677">
    <property type="entry name" value="ValRS/IleRS/LeuRS editing domain"/>
    <property type="match status" value="1"/>
</dbReference>
<keyword evidence="7 10" id="KW-0030">Aminoacyl-tRNA synthetase</keyword>
<evidence type="ECO:0000256" key="5">
    <source>
        <dbReference type="ARBA" id="ARBA00022840"/>
    </source>
</evidence>